<organism evidence="2">
    <name type="scientific">marine sediment metagenome</name>
    <dbReference type="NCBI Taxonomy" id="412755"/>
    <lineage>
        <taxon>unclassified sequences</taxon>
        <taxon>metagenomes</taxon>
        <taxon>ecological metagenomes</taxon>
    </lineage>
</organism>
<gene>
    <name evidence="2" type="ORF">LCGC14_2374150</name>
</gene>
<sequence>AQATIKEAVDQAELPDKAKARLLERFADAESADGIGEAITSEIAYVAALTESGKVKGLGKTQPDTDKDEEALRESIKRSHPEYSPEQLETAVKGD</sequence>
<comment type="caution">
    <text evidence="2">The sequence shown here is derived from an EMBL/GenBank/DDBJ whole genome shotgun (WGS) entry which is preliminary data.</text>
</comment>
<name>A0A0F9C2V5_9ZZZZ</name>
<evidence type="ECO:0000313" key="2">
    <source>
        <dbReference type="EMBL" id="KKL28535.1"/>
    </source>
</evidence>
<evidence type="ECO:0000256" key="1">
    <source>
        <dbReference type="SAM" id="MobiDB-lite"/>
    </source>
</evidence>
<feature type="region of interest" description="Disordered" evidence="1">
    <location>
        <begin position="54"/>
        <end position="95"/>
    </location>
</feature>
<reference evidence="2" key="1">
    <citation type="journal article" date="2015" name="Nature">
        <title>Complex archaea that bridge the gap between prokaryotes and eukaryotes.</title>
        <authorList>
            <person name="Spang A."/>
            <person name="Saw J.H."/>
            <person name="Jorgensen S.L."/>
            <person name="Zaremba-Niedzwiedzka K."/>
            <person name="Martijn J."/>
            <person name="Lind A.E."/>
            <person name="van Eijk R."/>
            <person name="Schleper C."/>
            <person name="Guy L."/>
            <person name="Ettema T.J."/>
        </authorList>
    </citation>
    <scope>NUCLEOTIDE SEQUENCE</scope>
</reference>
<dbReference type="AlphaFoldDB" id="A0A0F9C2V5"/>
<feature type="non-terminal residue" evidence="2">
    <location>
        <position position="1"/>
    </location>
</feature>
<feature type="compositionally biased region" description="Basic and acidic residues" evidence="1">
    <location>
        <begin position="70"/>
        <end position="83"/>
    </location>
</feature>
<dbReference type="EMBL" id="LAZR01035062">
    <property type="protein sequence ID" value="KKL28535.1"/>
    <property type="molecule type" value="Genomic_DNA"/>
</dbReference>
<protein>
    <submittedName>
        <fullName evidence="2">Uncharacterized protein</fullName>
    </submittedName>
</protein>
<proteinExistence type="predicted"/>
<accession>A0A0F9C2V5</accession>